<dbReference type="KEGG" id="ade:Adeh_3868"/>
<dbReference type="HOGENOM" id="CLU_130801_1_0_7"/>
<dbReference type="InterPro" id="IPR053917">
    <property type="entry name" value="DUF6979"/>
</dbReference>
<dbReference type="eggNOG" id="ENOG5032ZXM">
    <property type="taxonomic scope" value="Bacteria"/>
</dbReference>
<reference evidence="1" key="1">
    <citation type="submission" date="2006-01" db="EMBL/GenBank/DDBJ databases">
        <title>Complete sequence of Anaeromyxobacter dehalogenans 2CP-C.</title>
        <authorList>
            <consortium name="US DOE Joint Genome Institute"/>
            <person name="Copeland A."/>
            <person name="Lucas S."/>
            <person name="Lapidus A."/>
            <person name="Barry K."/>
            <person name="Detter J.C."/>
            <person name="Glavina T."/>
            <person name="Hammon N."/>
            <person name="Israni S."/>
            <person name="Pitluck S."/>
            <person name="Brettin T."/>
            <person name="Bruce D."/>
            <person name="Han C."/>
            <person name="Tapia R."/>
            <person name="Gilna P."/>
            <person name="Kiss H."/>
            <person name="Schmutz J."/>
            <person name="Larimer F."/>
            <person name="Land M."/>
            <person name="Kyrpides N."/>
            <person name="Anderson I."/>
            <person name="Sanford R.A."/>
            <person name="Ritalahti K.M."/>
            <person name="Thomas H.S."/>
            <person name="Kirby J.R."/>
            <person name="Zhulin I.B."/>
            <person name="Loeffler F.E."/>
            <person name="Richardson P."/>
        </authorList>
    </citation>
    <scope>NUCLEOTIDE SEQUENCE</scope>
    <source>
        <strain evidence="1">2CP-C</strain>
    </source>
</reference>
<gene>
    <name evidence="1" type="ordered locus">Adeh_3868</name>
</gene>
<organism evidence="1 2">
    <name type="scientific">Anaeromyxobacter dehalogenans (strain 2CP-C)</name>
    <dbReference type="NCBI Taxonomy" id="290397"/>
    <lineage>
        <taxon>Bacteria</taxon>
        <taxon>Pseudomonadati</taxon>
        <taxon>Myxococcota</taxon>
        <taxon>Myxococcia</taxon>
        <taxon>Myxococcales</taxon>
        <taxon>Cystobacterineae</taxon>
        <taxon>Anaeromyxobacteraceae</taxon>
        <taxon>Anaeromyxobacter</taxon>
    </lineage>
</organism>
<dbReference type="Proteomes" id="UP000001935">
    <property type="component" value="Chromosome"/>
</dbReference>
<sequence>MRPRNLLRYLVRSGEAKSEGGRQMGKYGNAALRATELVSNRTCRAPSDAWSIAIKELFPSSPSSQKKACPKGAYLGLCEEGLILGVPRGSYTRSDDNKRYAVDAVQLLRREPDLADASARDSGATNLWLLVMRGKRKTPNHQMDVVLSLWNHGLIAGSRTPR</sequence>
<accession>Q2IGC4</accession>
<proteinExistence type="predicted"/>
<evidence type="ECO:0000313" key="2">
    <source>
        <dbReference type="Proteomes" id="UP000001935"/>
    </source>
</evidence>
<evidence type="ECO:0000313" key="1">
    <source>
        <dbReference type="EMBL" id="ABC83633.1"/>
    </source>
</evidence>
<dbReference type="Pfam" id="PF22399">
    <property type="entry name" value="DUF6979"/>
    <property type="match status" value="1"/>
</dbReference>
<name>Q2IGC4_ANADE</name>
<dbReference type="EMBL" id="CP000251">
    <property type="protein sequence ID" value="ABC83633.1"/>
    <property type="molecule type" value="Genomic_DNA"/>
</dbReference>
<protein>
    <submittedName>
        <fullName evidence="1">Uncharacterized protein</fullName>
    </submittedName>
</protein>
<dbReference type="STRING" id="290397.Adeh_3868"/>
<dbReference type="AlphaFoldDB" id="Q2IGC4"/>